<sequence length="227" mass="23202">MSECGSGERTISARSCRRVIDSSLTSGPVTRCRSLLAPLTIVVTALSILAGCSSSTPQAGTSASPSSTWVSMTAFALPSDVVAATPRRAAPGDLCGLLTPEEVAKAADAGPATSVPGKEGKCGWSIGPGVDAEGTPDSLLLASVENTVAWSGTERGMVDGHSALRHSVEGLCMLRVAIRKPISENGDSSKPDDPILVLSLKIKGRPADVCPAAESLAKIALQRLPRA</sequence>
<accession>A0A5B2X8N9</accession>
<name>A0A5B2X8N9_9PSEU</name>
<proteinExistence type="predicted"/>
<gene>
    <name evidence="1" type="ORF">F0L68_20920</name>
</gene>
<dbReference type="EMBL" id="VUOB01000038">
    <property type="protein sequence ID" value="KAA2259409.1"/>
    <property type="molecule type" value="Genomic_DNA"/>
</dbReference>
<dbReference type="Proteomes" id="UP000323454">
    <property type="component" value="Unassembled WGS sequence"/>
</dbReference>
<protein>
    <submittedName>
        <fullName evidence="1">DUF3558 domain-containing protein</fullName>
    </submittedName>
</protein>
<comment type="caution">
    <text evidence="1">The sequence shown here is derived from an EMBL/GenBank/DDBJ whole genome shotgun (WGS) entry which is preliminary data.</text>
</comment>
<organism evidence="1 2">
    <name type="scientific">Solihabitans fulvus</name>
    <dbReference type="NCBI Taxonomy" id="1892852"/>
    <lineage>
        <taxon>Bacteria</taxon>
        <taxon>Bacillati</taxon>
        <taxon>Actinomycetota</taxon>
        <taxon>Actinomycetes</taxon>
        <taxon>Pseudonocardiales</taxon>
        <taxon>Pseudonocardiaceae</taxon>
        <taxon>Solihabitans</taxon>
    </lineage>
</organism>
<evidence type="ECO:0000313" key="2">
    <source>
        <dbReference type="Proteomes" id="UP000323454"/>
    </source>
</evidence>
<reference evidence="1 2" key="2">
    <citation type="submission" date="2019-09" db="EMBL/GenBank/DDBJ databases">
        <authorList>
            <person name="Jin C."/>
        </authorList>
    </citation>
    <scope>NUCLEOTIDE SEQUENCE [LARGE SCALE GENOMIC DNA]</scope>
    <source>
        <strain evidence="1 2">AN110305</strain>
    </source>
</reference>
<evidence type="ECO:0000313" key="1">
    <source>
        <dbReference type="EMBL" id="KAA2259409.1"/>
    </source>
</evidence>
<dbReference type="AlphaFoldDB" id="A0A5B2X8N9"/>
<dbReference type="OrthoDB" id="3690732at2"/>
<reference evidence="1 2" key="1">
    <citation type="submission" date="2019-09" db="EMBL/GenBank/DDBJ databases">
        <title>Goodfellowia gen. nov., a new genus of the Pseudonocardineae related to Actinoalloteichus, containing Goodfellowia coeruleoviolacea gen. nov., comb. nov. gen. nov., comb. nov.</title>
        <authorList>
            <person name="Labeda D."/>
        </authorList>
    </citation>
    <scope>NUCLEOTIDE SEQUENCE [LARGE SCALE GENOMIC DNA]</scope>
    <source>
        <strain evidence="1 2">AN110305</strain>
    </source>
</reference>
<keyword evidence="2" id="KW-1185">Reference proteome</keyword>